<comment type="similarity">
    <text evidence="3">Belongs to the exportin family.</text>
</comment>
<keyword evidence="7" id="KW-0539">Nucleus</keyword>
<evidence type="ECO:0000259" key="8">
    <source>
        <dbReference type="Pfam" id="PF25795"/>
    </source>
</evidence>
<keyword evidence="5" id="KW-0963">Cytoplasm</keyword>
<feature type="domain" description="Exportin-7/Ran-binding protein 17 TPR repeats" evidence="8">
    <location>
        <begin position="429"/>
        <end position="670"/>
    </location>
</feature>
<evidence type="ECO:0000256" key="2">
    <source>
        <dbReference type="ARBA" id="ARBA00004496"/>
    </source>
</evidence>
<comment type="subcellular location">
    <subcellularLocation>
        <location evidence="2">Cytoplasm</location>
    </subcellularLocation>
    <subcellularLocation>
        <location evidence="1">Nucleus</location>
    </subcellularLocation>
</comment>
<evidence type="ECO:0000256" key="5">
    <source>
        <dbReference type="ARBA" id="ARBA00022490"/>
    </source>
</evidence>
<keyword evidence="6" id="KW-0653">Protein transport</keyword>
<organism evidence="9">
    <name type="scientific">Rhizopus microsporus var. microsporus</name>
    <dbReference type="NCBI Taxonomy" id="86635"/>
    <lineage>
        <taxon>Eukaryota</taxon>
        <taxon>Fungi</taxon>
        <taxon>Fungi incertae sedis</taxon>
        <taxon>Mucoromycota</taxon>
        <taxon>Mucoromycotina</taxon>
        <taxon>Mucoromycetes</taxon>
        <taxon>Mucorales</taxon>
        <taxon>Mucorineae</taxon>
        <taxon>Rhizopodaceae</taxon>
        <taxon>Rhizopus</taxon>
    </lineage>
</organism>
<dbReference type="InterPro" id="IPR044189">
    <property type="entry name" value="XPO4/7-like"/>
</dbReference>
<dbReference type="Pfam" id="PF25795">
    <property type="entry name" value="TPR_XPO7"/>
    <property type="match status" value="1"/>
</dbReference>
<dbReference type="GO" id="GO:0005643">
    <property type="term" value="C:nuclear pore"/>
    <property type="evidence" value="ECO:0007669"/>
    <property type="project" value="TreeGrafter"/>
</dbReference>
<name>A0A1X0QXK0_RHIZD</name>
<dbReference type="Gene3D" id="1.25.10.10">
    <property type="entry name" value="Leucine-rich Repeat Variant"/>
    <property type="match status" value="1"/>
</dbReference>
<evidence type="ECO:0000313" key="9">
    <source>
        <dbReference type="EMBL" id="ORE04476.1"/>
    </source>
</evidence>
<dbReference type="Proteomes" id="UP000242414">
    <property type="component" value="Unassembled WGS sequence"/>
</dbReference>
<dbReference type="GO" id="GO:0006611">
    <property type="term" value="P:protein export from nucleus"/>
    <property type="evidence" value="ECO:0007669"/>
    <property type="project" value="TreeGrafter"/>
</dbReference>
<dbReference type="InterPro" id="IPR016024">
    <property type="entry name" value="ARM-type_fold"/>
</dbReference>
<dbReference type="InterPro" id="IPR057947">
    <property type="entry name" value="TPR_XPO7/RBP17"/>
</dbReference>
<evidence type="ECO:0000256" key="7">
    <source>
        <dbReference type="ARBA" id="ARBA00023242"/>
    </source>
</evidence>
<sequence length="1095" mass="126300">MAEPDTTYFESLCEQLYNPKTPEEGEQVRKVLEQSFPIFGDSTNLPTETASSLRLLLSRSPNPFVQTFCLSRIKQLVQAQSNAFSIQVKIQLRTFLLEYAFIHPDLIPFVISQLGNVLAVITLIGWAEVEEYKNIYKDISQFIQASIDHRIVGLQLLSILVQDMNPPSFTRNSSKYRKAAGEFRDTQLFDICEAAFKTLEEIVEHGIIYTHVNQAERLKEVTLNLLVRCFSYDFSGTSSDESGEDTATIQVPTSWRPLLEKDSFLPTFFKAYSEFEPPYSSKVMECLVQIASIRIALFTEPQRTKFIVAIMQGIRDIIVNTQGLDDGDNYNGFCRFLSRFRATVPLNEMVQTPGYLDWIELIANFSFKAFQSWKFAPNTSSYVLSFWTRLVQSMTYYQQLGEEAIEKLANLTIGIVQAYVSTALEAVPIRIEEGLDDPLENEDALIESLNHLGQIAHKRYQACSTALIELFNSITDQYQELINTVGINMSSEFKEALEVIETKYAWVVYIMASFIGNRAAFMTSDNVDKIDSEITTKVLQLVDFQQSLLNQNGSTFMNEKLDLAIIFFFQMFKKSYMSESSGRDIYSILSEVFGISHQVTMLDVIMRKIISNLQHWADNETVIRRTLELFNDLNTGYGASKNLRKIEATTFILQNHMSTEIAFCQHEKQHDNRILYFQILCKLLFADDNITERAFYDFMEPFHRRIEALGSLDTVEAFQQESIKKAIRDIFTDLYGFMLPIQSRRHFTLFFDWFYNYYSSLLLRAAESWSPDPIVNTLLKFYVEYASNKNQRLGFDVSSPNGILIFRDASQIISMYHQQVMKQPVLRQDQVYDYRYKGIILCFDIMSKCLGGKYVNFGILWLYQDKSVNEAIDATLQLIQSIPVNDLMSFPKLSHSFFFLLDELVRERQLMALPHLSPETFLHLMQACEQGMDSSDQLICSHACSAINHIACFAIQETEKSTRQQQRRRSSAQQHWLITYLAQFNHILPTLLAGLFQLLLFDDKSDQWTLSRPLYPLILLQRDYVFKYISVVIEQQPPETRPIVTTVLNGLLDGINWTLTTKDRERFTHNVSSFRKPLNAHSIRLTPLTAPPSYY</sequence>
<dbReference type="SUPFAM" id="SSF48371">
    <property type="entry name" value="ARM repeat"/>
    <property type="match status" value="1"/>
</dbReference>
<accession>A0A1X0QXK0</accession>
<keyword evidence="4" id="KW-0813">Transport</keyword>
<dbReference type="PANTHER" id="PTHR12596:SF2">
    <property type="entry name" value="EXPORTIN-7 ISOFORM X1"/>
    <property type="match status" value="1"/>
</dbReference>
<dbReference type="GO" id="GO:0005737">
    <property type="term" value="C:cytoplasm"/>
    <property type="evidence" value="ECO:0007669"/>
    <property type="project" value="UniProtKB-SubCell"/>
</dbReference>
<dbReference type="OrthoDB" id="244158at2759"/>
<evidence type="ECO:0000256" key="6">
    <source>
        <dbReference type="ARBA" id="ARBA00022927"/>
    </source>
</evidence>
<proteinExistence type="inferred from homology"/>
<gene>
    <name evidence="9" type="ORF">BCV72DRAFT_307284</name>
</gene>
<reference evidence="9" key="1">
    <citation type="journal article" date="2016" name="Proc. Natl. Acad. Sci. U.S.A.">
        <title>Lipid metabolic changes in an early divergent fungus govern the establishment of a mutualistic symbiosis with endobacteria.</title>
        <authorList>
            <person name="Lastovetsky O.A."/>
            <person name="Gaspar M.L."/>
            <person name="Mondo S.J."/>
            <person name="LaButti K.M."/>
            <person name="Sandor L."/>
            <person name="Grigoriev I.V."/>
            <person name="Henry S.A."/>
            <person name="Pawlowska T.E."/>
        </authorList>
    </citation>
    <scope>NUCLEOTIDE SEQUENCE [LARGE SCALE GENOMIC DNA]</scope>
    <source>
        <strain evidence="9">ATCC 52814</strain>
    </source>
</reference>
<dbReference type="EMBL" id="KV921970">
    <property type="protein sequence ID" value="ORE04476.1"/>
    <property type="molecule type" value="Genomic_DNA"/>
</dbReference>
<protein>
    <recommendedName>
        <fullName evidence="8">Exportin-7/Ran-binding protein 17 TPR repeats domain-containing protein</fullName>
    </recommendedName>
</protein>
<dbReference type="InterPro" id="IPR011989">
    <property type="entry name" value="ARM-like"/>
</dbReference>
<dbReference type="VEuPathDB" id="FungiDB:BCV72DRAFT_307284"/>
<evidence type="ECO:0000256" key="1">
    <source>
        <dbReference type="ARBA" id="ARBA00004123"/>
    </source>
</evidence>
<dbReference type="GO" id="GO:0005049">
    <property type="term" value="F:nuclear export signal receptor activity"/>
    <property type="evidence" value="ECO:0007669"/>
    <property type="project" value="InterPro"/>
</dbReference>
<dbReference type="PANTHER" id="PTHR12596">
    <property type="entry name" value="EXPORTIN 4,7-RELATED"/>
    <property type="match status" value="1"/>
</dbReference>
<evidence type="ECO:0000256" key="4">
    <source>
        <dbReference type="ARBA" id="ARBA00022448"/>
    </source>
</evidence>
<dbReference type="AlphaFoldDB" id="A0A1X0QXK0"/>
<evidence type="ECO:0000256" key="3">
    <source>
        <dbReference type="ARBA" id="ARBA00009466"/>
    </source>
</evidence>